<feature type="domain" description="Galectin" evidence="3">
    <location>
        <begin position="43"/>
        <end position="181"/>
    </location>
</feature>
<protein>
    <recommendedName>
        <fullName evidence="2">Galectin</fullName>
    </recommendedName>
</protein>
<dbReference type="PROSITE" id="PS51304">
    <property type="entry name" value="GALECTIN"/>
    <property type="match status" value="2"/>
</dbReference>
<dbReference type="AlphaFoldDB" id="A0A146LYE0"/>
<dbReference type="Gene3D" id="2.60.120.200">
    <property type="match status" value="2"/>
</dbReference>
<dbReference type="SMART" id="SM00908">
    <property type="entry name" value="Gal-bind_lectin"/>
    <property type="match status" value="2"/>
</dbReference>
<sequence>MVSVDDEWSAVDCGFEALDFDYTLPVSVLVPDDVVIHNPGVPFLHNLKQRLIAGSNFIIDGAIYDNAIKFSVDLCAHVMCPRDNVVKKHIALHLNPRLPMNCVVRNSFIDNTWGQEEIKTFRRNPLKRGLEFVLEVFVSPAEYLIAVNGGHFCTFAHRLPYDKITSIEINGDITLKKVTLMNSKIYPTIPVDPVSTQGVLELPLVKKLPQSLSITTTIIVEGTVYLLPFTCYFNLQSGSQIYPHPLIPLHMSLRWQPSEGDVIVFNSWTNDKWDAELELPMCNLFQPGSDFVMRIKINDNGFQAIVNDFPLPVFPHRMKYELVDTLVVQGDIKLTRADIIR</sequence>
<dbReference type="InterPro" id="IPR001079">
    <property type="entry name" value="Galectin_CRD"/>
</dbReference>
<organism evidence="4">
    <name type="scientific">Lygus hesperus</name>
    <name type="common">Western plant bug</name>
    <dbReference type="NCBI Taxonomy" id="30085"/>
    <lineage>
        <taxon>Eukaryota</taxon>
        <taxon>Metazoa</taxon>
        <taxon>Ecdysozoa</taxon>
        <taxon>Arthropoda</taxon>
        <taxon>Hexapoda</taxon>
        <taxon>Insecta</taxon>
        <taxon>Pterygota</taxon>
        <taxon>Neoptera</taxon>
        <taxon>Paraneoptera</taxon>
        <taxon>Hemiptera</taxon>
        <taxon>Heteroptera</taxon>
        <taxon>Panheteroptera</taxon>
        <taxon>Cimicomorpha</taxon>
        <taxon>Miridae</taxon>
        <taxon>Mirini</taxon>
        <taxon>Lygus</taxon>
    </lineage>
</organism>
<evidence type="ECO:0000256" key="1">
    <source>
        <dbReference type="ARBA" id="ARBA00022734"/>
    </source>
</evidence>
<accession>A0A146LYE0</accession>
<dbReference type="InterPro" id="IPR044156">
    <property type="entry name" value="Galectin-like"/>
</dbReference>
<proteinExistence type="predicted"/>
<evidence type="ECO:0000259" key="3">
    <source>
        <dbReference type="PROSITE" id="PS51304"/>
    </source>
</evidence>
<dbReference type="CDD" id="cd00070">
    <property type="entry name" value="GLECT"/>
    <property type="match status" value="2"/>
</dbReference>
<dbReference type="SUPFAM" id="SSF49899">
    <property type="entry name" value="Concanavalin A-like lectins/glucanases"/>
    <property type="match status" value="2"/>
</dbReference>
<reference evidence="4" key="1">
    <citation type="journal article" date="2016" name="Gigascience">
        <title>De novo construction of an expanded transcriptome assembly for the western tarnished plant bug, Lygus hesperus.</title>
        <authorList>
            <person name="Tassone E.E."/>
            <person name="Geib S.M."/>
            <person name="Hall B."/>
            <person name="Fabrick J.A."/>
            <person name="Brent C.S."/>
            <person name="Hull J.J."/>
        </authorList>
    </citation>
    <scope>NUCLEOTIDE SEQUENCE</scope>
</reference>
<evidence type="ECO:0000256" key="2">
    <source>
        <dbReference type="RuleBase" id="RU102079"/>
    </source>
</evidence>
<gene>
    <name evidence="4" type="primary">Lgals4_1</name>
    <name evidence="4" type="ORF">g.57744</name>
</gene>
<dbReference type="GO" id="GO:0030246">
    <property type="term" value="F:carbohydrate binding"/>
    <property type="evidence" value="ECO:0007669"/>
    <property type="project" value="UniProtKB-UniRule"/>
</dbReference>
<feature type="domain" description="Galectin" evidence="3">
    <location>
        <begin position="204"/>
        <end position="340"/>
    </location>
</feature>
<dbReference type="SMART" id="SM00276">
    <property type="entry name" value="GLECT"/>
    <property type="match status" value="2"/>
</dbReference>
<keyword evidence="1 2" id="KW-0430">Lectin</keyword>
<dbReference type="PANTHER" id="PTHR11346">
    <property type="entry name" value="GALECTIN"/>
    <property type="match status" value="1"/>
</dbReference>
<dbReference type="EMBL" id="GDHC01006056">
    <property type="protein sequence ID" value="JAQ12573.1"/>
    <property type="molecule type" value="Transcribed_RNA"/>
</dbReference>
<dbReference type="GO" id="GO:0016936">
    <property type="term" value="F:galactoside binding"/>
    <property type="evidence" value="ECO:0007669"/>
    <property type="project" value="TreeGrafter"/>
</dbReference>
<dbReference type="PANTHER" id="PTHR11346:SF176">
    <property type="entry name" value="32 KDA BETA-GALACTOSIDE-BINDING LECTIN LEC-3"/>
    <property type="match status" value="1"/>
</dbReference>
<evidence type="ECO:0000313" key="4">
    <source>
        <dbReference type="EMBL" id="JAQ12573.1"/>
    </source>
</evidence>
<dbReference type="InterPro" id="IPR013320">
    <property type="entry name" value="ConA-like_dom_sf"/>
</dbReference>
<name>A0A146LYE0_LYGHE</name>
<dbReference type="Pfam" id="PF00337">
    <property type="entry name" value="Gal-bind_lectin"/>
    <property type="match status" value="2"/>
</dbReference>